<proteinExistence type="predicted"/>
<sequence>MYGIKKSLTATVLTGALLGSGVAVAAPASAAAWPSDCFLMAGSDNTRTFCEKRAHRAATKCADGVWYFGEWADARQESRSYCPSGTPAIDHSVDVYD</sequence>
<evidence type="ECO:0000313" key="2">
    <source>
        <dbReference type="EMBL" id="MYR35532.1"/>
    </source>
</evidence>
<evidence type="ECO:0000313" key="3">
    <source>
        <dbReference type="Proteomes" id="UP000467124"/>
    </source>
</evidence>
<feature type="chain" id="PRO_5029603969" evidence="1">
    <location>
        <begin position="26"/>
        <end position="97"/>
    </location>
</feature>
<dbReference type="Proteomes" id="UP000467124">
    <property type="component" value="Unassembled WGS sequence"/>
</dbReference>
<accession>A0A7K2IZW7</accession>
<dbReference type="EMBL" id="WWHY01000001">
    <property type="protein sequence ID" value="MYR35532.1"/>
    <property type="molecule type" value="Genomic_DNA"/>
</dbReference>
<dbReference type="AlphaFoldDB" id="A0A7K2IZW7"/>
<keyword evidence="1" id="KW-0732">Signal</keyword>
<comment type="caution">
    <text evidence="2">The sequence shown here is derived from an EMBL/GenBank/DDBJ whole genome shotgun (WGS) entry which is preliminary data.</text>
</comment>
<dbReference type="RefSeq" id="WP_202423599.1">
    <property type="nucleotide sequence ID" value="NZ_JBIVQU010000002.1"/>
</dbReference>
<protein>
    <submittedName>
        <fullName evidence="2">Uncharacterized protein</fullName>
    </submittedName>
</protein>
<evidence type="ECO:0000256" key="1">
    <source>
        <dbReference type="SAM" id="SignalP"/>
    </source>
</evidence>
<feature type="signal peptide" evidence="1">
    <location>
        <begin position="1"/>
        <end position="25"/>
    </location>
</feature>
<name>A0A7K2IZW7_9ACTN</name>
<reference evidence="2 3" key="1">
    <citation type="journal article" date="2019" name="Nat. Commun.">
        <title>The antimicrobial potential of Streptomyces from insect microbiomes.</title>
        <authorList>
            <person name="Chevrette M.G."/>
            <person name="Carlson C.M."/>
            <person name="Ortega H.E."/>
            <person name="Thomas C."/>
            <person name="Ananiev G.E."/>
            <person name="Barns K.J."/>
            <person name="Book A.J."/>
            <person name="Cagnazzo J."/>
            <person name="Carlos C."/>
            <person name="Flanigan W."/>
            <person name="Grubbs K.J."/>
            <person name="Horn H.A."/>
            <person name="Hoffmann F.M."/>
            <person name="Klassen J.L."/>
            <person name="Knack J.J."/>
            <person name="Lewin G.R."/>
            <person name="McDonald B.R."/>
            <person name="Muller L."/>
            <person name="Melo W.G.P."/>
            <person name="Pinto-Tomas A.A."/>
            <person name="Schmitz A."/>
            <person name="Wendt-Pienkowski E."/>
            <person name="Wildman S."/>
            <person name="Zhao M."/>
            <person name="Zhang F."/>
            <person name="Bugni T.S."/>
            <person name="Andes D.R."/>
            <person name="Pupo M.T."/>
            <person name="Currie C.R."/>
        </authorList>
    </citation>
    <scope>NUCLEOTIDE SEQUENCE [LARGE SCALE GENOMIC DNA]</scope>
    <source>
        <strain evidence="2 3">SID5840</strain>
    </source>
</reference>
<gene>
    <name evidence="2" type="ORF">GTW20_25535</name>
</gene>
<organism evidence="2 3">
    <name type="scientific">Nocardiopsis alba</name>
    <dbReference type="NCBI Taxonomy" id="53437"/>
    <lineage>
        <taxon>Bacteria</taxon>
        <taxon>Bacillati</taxon>
        <taxon>Actinomycetota</taxon>
        <taxon>Actinomycetes</taxon>
        <taxon>Streptosporangiales</taxon>
        <taxon>Nocardiopsidaceae</taxon>
        <taxon>Nocardiopsis</taxon>
    </lineage>
</organism>